<reference evidence="10 11" key="1">
    <citation type="submission" date="2018-04" db="EMBL/GenBank/DDBJ databases">
        <title>Brenneria corticis sp.nov.</title>
        <authorList>
            <person name="Li Y."/>
        </authorList>
    </citation>
    <scope>NUCLEOTIDE SEQUENCE [LARGE SCALE GENOMIC DNA]</scope>
    <source>
        <strain evidence="10 11">LMG 27715</strain>
    </source>
</reference>
<dbReference type="PANTHER" id="PTHR43033:SF1">
    <property type="entry name" value="TRNA(ILE)-LYSIDINE SYNTHASE-RELATED"/>
    <property type="match status" value="1"/>
</dbReference>
<dbReference type="HAMAP" id="MF_01161">
    <property type="entry name" value="tRNA_Ile_lys_synt"/>
    <property type="match status" value="1"/>
</dbReference>
<evidence type="ECO:0000259" key="9">
    <source>
        <dbReference type="SMART" id="SM00977"/>
    </source>
</evidence>
<dbReference type="NCBIfam" id="NF007942">
    <property type="entry name" value="PRK10660.1"/>
    <property type="match status" value="1"/>
</dbReference>
<name>A0A2U1TZX3_9GAMM</name>
<dbReference type="GO" id="GO:0032267">
    <property type="term" value="F:tRNA(Ile)-lysidine synthase activity"/>
    <property type="evidence" value="ECO:0007669"/>
    <property type="project" value="UniProtKB-EC"/>
</dbReference>
<dbReference type="Proteomes" id="UP000245138">
    <property type="component" value="Unassembled WGS sequence"/>
</dbReference>
<feature type="binding site" evidence="8">
    <location>
        <begin position="26"/>
        <end position="31"/>
    </location>
    <ligand>
        <name>ATP</name>
        <dbReference type="ChEBI" id="CHEBI:30616"/>
    </ligand>
</feature>
<evidence type="ECO:0000256" key="8">
    <source>
        <dbReference type="HAMAP-Rule" id="MF_01161"/>
    </source>
</evidence>
<dbReference type="GO" id="GO:0005737">
    <property type="term" value="C:cytoplasm"/>
    <property type="evidence" value="ECO:0007669"/>
    <property type="project" value="UniProtKB-SubCell"/>
</dbReference>
<sequence>MTIAETLLDSVAECTAGHRRILMAYSGGLDSSVLLHLLVTLRLRDDRVIRAAYVHHGLNPLADSWAEHCRRCCQQWQVPFASLPVTVDAQNGGIEAAARDARYQALSAHLQDDEVLLTAQHLDDQSETFLLALKRGSGPAGLSSMAACAELDGHPLLRPLLAFSRQQLEQYAAQHQLSWIEDNSNQDARFDRNFLRHRVLPLLTQRWPHFSSAVARSAQLCAEQEQLLDELLAESLHALCQPDGALSIAGLRPLSPVRRFALLRRWLAGSGVPMPARDQLHRLWHEVAISRQDAEPVLQLGQWQIRRFRQYLYVLPLMSSLKNCVLPWQPQSGPLALPDGLGSLALAEHGTAIRPPRVEEPVSIRFTASGMLHIVGRSHGRQIKKLWQEMGVPPWWRDRTPWVFYGEQPIAALGQFVTREGQAEENGPCWHIDWRKT</sequence>
<dbReference type="SMART" id="SM00977">
    <property type="entry name" value="TilS_C"/>
    <property type="match status" value="1"/>
</dbReference>
<evidence type="ECO:0000256" key="7">
    <source>
        <dbReference type="ARBA" id="ARBA00048539"/>
    </source>
</evidence>
<dbReference type="Gene3D" id="1.20.59.20">
    <property type="match status" value="1"/>
</dbReference>
<evidence type="ECO:0000256" key="6">
    <source>
        <dbReference type="ARBA" id="ARBA00022840"/>
    </source>
</evidence>
<comment type="catalytic activity">
    <reaction evidence="7 8">
        <text>cytidine(34) in tRNA(Ile2) + L-lysine + ATP = lysidine(34) in tRNA(Ile2) + AMP + diphosphate + H(+)</text>
        <dbReference type="Rhea" id="RHEA:43744"/>
        <dbReference type="Rhea" id="RHEA-COMP:10625"/>
        <dbReference type="Rhea" id="RHEA-COMP:10670"/>
        <dbReference type="ChEBI" id="CHEBI:15378"/>
        <dbReference type="ChEBI" id="CHEBI:30616"/>
        <dbReference type="ChEBI" id="CHEBI:32551"/>
        <dbReference type="ChEBI" id="CHEBI:33019"/>
        <dbReference type="ChEBI" id="CHEBI:82748"/>
        <dbReference type="ChEBI" id="CHEBI:83665"/>
        <dbReference type="ChEBI" id="CHEBI:456215"/>
        <dbReference type="EC" id="6.3.4.19"/>
    </reaction>
</comment>
<comment type="function">
    <text evidence="8">Ligates lysine onto the cytidine present at position 34 of the AUA codon-specific tRNA(Ile) that contains the anticodon CAU, in an ATP-dependent manner. Cytidine is converted to lysidine, thus changing the amino acid specificity of the tRNA from methionine to isoleucine.</text>
</comment>
<comment type="similarity">
    <text evidence="8">Belongs to the tRNA(Ile)-lysidine synthase family.</text>
</comment>
<evidence type="ECO:0000256" key="1">
    <source>
        <dbReference type="ARBA" id="ARBA00004496"/>
    </source>
</evidence>
<dbReference type="EC" id="6.3.4.19" evidence="8"/>
<dbReference type="InterPro" id="IPR011063">
    <property type="entry name" value="TilS/TtcA_N"/>
</dbReference>
<dbReference type="InterPro" id="IPR014729">
    <property type="entry name" value="Rossmann-like_a/b/a_fold"/>
</dbReference>
<dbReference type="RefSeq" id="WP_109052816.1">
    <property type="nucleotide sequence ID" value="NZ_QDKJ01000002.1"/>
</dbReference>
<keyword evidence="3 8" id="KW-0436">Ligase</keyword>
<dbReference type="SUPFAM" id="SSF82829">
    <property type="entry name" value="MesJ substrate recognition domain-like"/>
    <property type="match status" value="1"/>
</dbReference>
<dbReference type="Pfam" id="PF09179">
    <property type="entry name" value="TilS"/>
    <property type="match status" value="1"/>
</dbReference>
<evidence type="ECO:0000256" key="3">
    <source>
        <dbReference type="ARBA" id="ARBA00022598"/>
    </source>
</evidence>
<dbReference type="Gene3D" id="3.40.50.620">
    <property type="entry name" value="HUPs"/>
    <property type="match status" value="1"/>
</dbReference>
<dbReference type="InterPro" id="IPR015262">
    <property type="entry name" value="tRNA_Ile_lys_synt_subst-bd"/>
</dbReference>
<dbReference type="SUPFAM" id="SSF56037">
    <property type="entry name" value="PheT/TilS domain"/>
    <property type="match status" value="1"/>
</dbReference>
<dbReference type="PANTHER" id="PTHR43033">
    <property type="entry name" value="TRNA(ILE)-LYSIDINE SYNTHASE-RELATED"/>
    <property type="match status" value="1"/>
</dbReference>
<evidence type="ECO:0000256" key="4">
    <source>
        <dbReference type="ARBA" id="ARBA00022694"/>
    </source>
</evidence>
<keyword evidence="11" id="KW-1185">Reference proteome</keyword>
<dbReference type="EMBL" id="QDKJ01000002">
    <property type="protein sequence ID" value="PWC14957.1"/>
    <property type="molecule type" value="Genomic_DNA"/>
</dbReference>
<accession>A0A2U1TZX3</accession>
<dbReference type="InterPro" id="IPR012796">
    <property type="entry name" value="Lysidine-tRNA-synth_C"/>
</dbReference>
<keyword evidence="2 8" id="KW-0963">Cytoplasm</keyword>
<comment type="subcellular location">
    <subcellularLocation>
        <location evidence="1 8">Cytoplasm</location>
    </subcellularLocation>
</comment>
<protein>
    <recommendedName>
        <fullName evidence="8">tRNA(Ile)-lysidine synthase</fullName>
        <ecNumber evidence="8">6.3.4.19</ecNumber>
    </recommendedName>
    <alternativeName>
        <fullName evidence="8">tRNA(Ile)-2-lysyl-cytidine synthase</fullName>
    </alternativeName>
    <alternativeName>
        <fullName evidence="8">tRNA(Ile)-lysidine synthetase</fullName>
    </alternativeName>
</protein>
<dbReference type="NCBIfam" id="TIGR02432">
    <property type="entry name" value="lysidine_TilS_N"/>
    <property type="match status" value="1"/>
</dbReference>
<feature type="domain" description="Lysidine-tRNA(Ile) synthetase C-terminal" evidence="9">
    <location>
        <begin position="362"/>
        <end position="434"/>
    </location>
</feature>
<dbReference type="GO" id="GO:0006400">
    <property type="term" value="P:tRNA modification"/>
    <property type="evidence" value="ECO:0007669"/>
    <property type="project" value="UniProtKB-UniRule"/>
</dbReference>
<dbReference type="InterPro" id="IPR012795">
    <property type="entry name" value="tRNA_Ile_lys_synt_N"/>
</dbReference>
<keyword evidence="6 8" id="KW-0067">ATP-binding</keyword>
<proteinExistence type="inferred from homology"/>
<evidence type="ECO:0000313" key="11">
    <source>
        <dbReference type="Proteomes" id="UP000245138"/>
    </source>
</evidence>
<evidence type="ECO:0000256" key="5">
    <source>
        <dbReference type="ARBA" id="ARBA00022741"/>
    </source>
</evidence>
<dbReference type="Pfam" id="PF01171">
    <property type="entry name" value="ATP_bind_3"/>
    <property type="match status" value="1"/>
</dbReference>
<gene>
    <name evidence="8" type="primary">tilS</name>
    <name evidence="10" type="ORF">B4923_02650</name>
</gene>
<organism evidence="10 11">
    <name type="scientific">Brenneria roseae subsp. americana</name>
    <dbReference type="NCBI Taxonomy" id="1508507"/>
    <lineage>
        <taxon>Bacteria</taxon>
        <taxon>Pseudomonadati</taxon>
        <taxon>Pseudomonadota</taxon>
        <taxon>Gammaproteobacteria</taxon>
        <taxon>Enterobacterales</taxon>
        <taxon>Pectobacteriaceae</taxon>
        <taxon>Brenneria</taxon>
    </lineage>
</organism>
<keyword evidence="4 8" id="KW-0819">tRNA processing</keyword>
<comment type="caution">
    <text evidence="10">The sequence shown here is derived from an EMBL/GenBank/DDBJ whole genome shotgun (WGS) entry which is preliminary data.</text>
</comment>
<dbReference type="InterPro" id="IPR012094">
    <property type="entry name" value="tRNA_Ile_lys_synt"/>
</dbReference>
<dbReference type="CDD" id="cd01992">
    <property type="entry name" value="TilS_N"/>
    <property type="match status" value="1"/>
</dbReference>
<evidence type="ECO:0000256" key="2">
    <source>
        <dbReference type="ARBA" id="ARBA00022490"/>
    </source>
</evidence>
<dbReference type="OrthoDB" id="9807403at2"/>
<dbReference type="NCBIfam" id="TIGR02433">
    <property type="entry name" value="lysidine_TilS_C"/>
    <property type="match status" value="1"/>
</dbReference>
<dbReference type="SUPFAM" id="SSF52402">
    <property type="entry name" value="Adenine nucleotide alpha hydrolases-like"/>
    <property type="match status" value="1"/>
</dbReference>
<dbReference type="Pfam" id="PF11734">
    <property type="entry name" value="TilS_C"/>
    <property type="match status" value="1"/>
</dbReference>
<dbReference type="GO" id="GO:0005524">
    <property type="term" value="F:ATP binding"/>
    <property type="evidence" value="ECO:0007669"/>
    <property type="project" value="UniProtKB-UniRule"/>
</dbReference>
<comment type="domain">
    <text evidence="8">The N-terminal region contains the highly conserved SGGXDS motif, predicted to be a P-loop motif involved in ATP binding.</text>
</comment>
<dbReference type="AlphaFoldDB" id="A0A2U1TZX3"/>
<evidence type="ECO:0000313" key="10">
    <source>
        <dbReference type="EMBL" id="PWC14957.1"/>
    </source>
</evidence>
<keyword evidence="5 8" id="KW-0547">Nucleotide-binding</keyword>